<gene>
    <name evidence="2" type="ORF">FACUT_13234</name>
</gene>
<dbReference type="EMBL" id="JAADJF010000526">
    <property type="protein sequence ID" value="KAF4415636.1"/>
    <property type="molecule type" value="Genomic_DNA"/>
</dbReference>
<keyword evidence="1" id="KW-0732">Signal</keyword>
<dbReference type="AlphaFoldDB" id="A0A8H4J9L0"/>
<feature type="signal peptide" evidence="1">
    <location>
        <begin position="1"/>
        <end position="18"/>
    </location>
</feature>
<sequence>MKLLLLATALACISPSFACLEGKTSNPPASRTHAASMAYCPPMAVSARQQEAIFRDFVQVFYVEGSVNKTAAHFDVNYIQHNANVLSGRQAFIDVFSAGGGGNTTTTIVHMALKDNIAWVHYKSVTPGSPLTAVVDIFRFNGSCIMEHWDAIEELPANATNPLALF</sequence>
<keyword evidence="3" id="KW-1185">Reference proteome</keyword>
<dbReference type="InterPro" id="IPR032710">
    <property type="entry name" value="NTF2-like_dom_sf"/>
</dbReference>
<feature type="chain" id="PRO_5034447668" evidence="1">
    <location>
        <begin position="19"/>
        <end position="166"/>
    </location>
</feature>
<comment type="caution">
    <text evidence="2">The sequence shown here is derived from an EMBL/GenBank/DDBJ whole genome shotgun (WGS) entry which is preliminary data.</text>
</comment>
<dbReference type="Gene3D" id="3.10.450.50">
    <property type="match status" value="1"/>
</dbReference>
<organism evidence="2 3">
    <name type="scientific">Fusarium acutatum</name>
    <dbReference type="NCBI Taxonomy" id="78861"/>
    <lineage>
        <taxon>Eukaryota</taxon>
        <taxon>Fungi</taxon>
        <taxon>Dikarya</taxon>
        <taxon>Ascomycota</taxon>
        <taxon>Pezizomycotina</taxon>
        <taxon>Sordariomycetes</taxon>
        <taxon>Hypocreomycetidae</taxon>
        <taxon>Hypocreales</taxon>
        <taxon>Nectriaceae</taxon>
        <taxon>Fusarium</taxon>
        <taxon>Fusarium fujikuroi species complex</taxon>
    </lineage>
</organism>
<dbReference type="OrthoDB" id="2820488at2759"/>
<evidence type="ECO:0000313" key="2">
    <source>
        <dbReference type="EMBL" id="KAF4415636.1"/>
    </source>
</evidence>
<dbReference type="Proteomes" id="UP000536711">
    <property type="component" value="Unassembled WGS sequence"/>
</dbReference>
<protein>
    <submittedName>
        <fullName evidence="2">Snoal-like polyketide cyclase family</fullName>
    </submittedName>
</protein>
<accession>A0A8H4J9L0</accession>
<dbReference type="SUPFAM" id="SSF54427">
    <property type="entry name" value="NTF2-like"/>
    <property type="match status" value="1"/>
</dbReference>
<name>A0A8H4J9L0_9HYPO</name>
<evidence type="ECO:0000313" key="3">
    <source>
        <dbReference type="Proteomes" id="UP000536711"/>
    </source>
</evidence>
<reference evidence="2 3" key="1">
    <citation type="submission" date="2020-01" db="EMBL/GenBank/DDBJ databases">
        <title>Identification and distribution of gene clusters putatively required for synthesis of sphingolipid metabolism inhibitors in phylogenetically diverse species of the filamentous fungus Fusarium.</title>
        <authorList>
            <person name="Kim H.-S."/>
            <person name="Busman M."/>
            <person name="Brown D.W."/>
            <person name="Divon H."/>
            <person name="Uhlig S."/>
            <person name="Proctor R.H."/>
        </authorList>
    </citation>
    <scope>NUCLEOTIDE SEQUENCE [LARGE SCALE GENOMIC DNA]</scope>
    <source>
        <strain evidence="2 3">NRRL 13308</strain>
    </source>
</reference>
<proteinExistence type="predicted"/>
<evidence type="ECO:0000256" key="1">
    <source>
        <dbReference type="SAM" id="SignalP"/>
    </source>
</evidence>